<sequence>MKIGDQENLEDKIEKLEKKLMKVVDQEYLENRVEKLVKTLIVKNIKEQEDEENKEYPVIDTVNEAVTLFAKAFKNISNVIPGNIAKSVL</sequence>
<evidence type="ECO:0000313" key="2">
    <source>
        <dbReference type="Proteomes" id="UP000789396"/>
    </source>
</evidence>
<gene>
    <name evidence="1" type="ORF">RFULGI_LOCUS7758</name>
</gene>
<reference evidence="1" key="1">
    <citation type="submission" date="2021-06" db="EMBL/GenBank/DDBJ databases">
        <authorList>
            <person name="Kallberg Y."/>
            <person name="Tangrot J."/>
            <person name="Rosling A."/>
        </authorList>
    </citation>
    <scope>NUCLEOTIDE SEQUENCE</scope>
    <source>
        <strain evidence="1">IN212</strain>
    </source>
</reference>
<dbReference type="AlphaFoldDB" id="A0A9N9DE21"/>
<dbReference type="EMBL" id="CAJVPZ010011641">
    <property type="protein sequence ID" value="CAG8632159.1"/>
    <property type="molecule type" value="Genomic_DNA"/>
</dbReference>
<dbReference type="Proteomes" id="UP000789396">
    <property type="component" value="Unassembled WGS sequence"/>
</dbReference>
<feature type="non-terminal residue" evidence="1">
    <location>
        <position position="89"/>
    </location>
</feature>
<protein>
    <submittedName>
        <fullName evidence="1">18403_t:CDS:1</fullName>
    </submittedName>
</protein>
<proteinExistence type="predicted"/>
<accession>A0A9N9DE21</accession>
<keyword evidence="2" id="KW-1185">Reference proteome</keyword>
<name>A0A9N9DE21_9GLOM</name>
<organism evidence="1 2">
    <name type="scientific">Racocetra fulgida</name>
    <dbReference type="NCBI Taxonomy" id="60492"/>
    <lineage>
        <taxon>Eukaryota</taxon>
        <taxon>Fungi</taxon>
        <taxon>Fungi incertae sedis</taxon>
        <taxon>Mucoromycota</taxon>
        <taxon>Glomeromycotina</taxon>
        <taxon>Glomeromycetes</taxon>
        <taxon>Diversisporales</taxon>
        <taxon>Gigasporaceae</taxon>
        <taxon>Racocetra</taxon>
    </lineage>
</organism>
<evidence type="ECO:0000313" key="1">
    <source>
        <dbReference type="EMBL" id="CAG8632159.1"/>
    </source>
</evidence>
<comment type="caution">
    <text evidence="1">The sequence shown here is derived from an EMBL/GenBank/DDBJ whole genome shotgun (WGS) entry which is preliminary data.</text>
</comment>
<dbReference type="OrthoDB" id="10563112at2759"/>